<dbReference type="InterPro" id="IPR003439">
    <property type="entry name" value="ABC_transporter-like_ATP-bd"/>
</dbReference>
<dbReference type="GO" id="GO:0005524">
    <property type="term" value="F:ATP binding"/>
    <property type="evidence" value="ECO:0007669"/>
    <property type="project" value="UniProtKB-KW"/>
</dbReference>
<dbReference type="PANTHER" id="PTHR42781">
    <property type="entry name" value="SPERMIDINE/PUTRESCINE IMPORT ATP-BINDING PROTEIN POTA"/>
    <property type="match status" value="1"/>
</dbReference>
<keyword evidence="1" id="KW-0813">Transport</keyword>
<gene>
    <name evidence="5" type="ORF">KHM83_00985</name>
</gene>
<dbReference type="InterPro" id="IPR008995">
    <property type="entry name" value="Mo/tungstate-bd_C_term_dom"/>
</dbReference>
<sequence>MSIDIKAVTKDYNGFSALKAVDIHIQNGELLALLGPSGCGKTTLLRIISGLLEPSSGEIWFDGVDVTKWETQKRQTAMVFQNYALFPHMSVEENVGYGLKIKRMPKADIQKRIDEVLEMVELSGMNDRSIQSLSGGQKQRAALARALITEPKILLFDEPLSNLDEKLRVAMRQEIRRIQQRIGITSIYVTHDQREAMAIADKIAVMNHGEILQYDRPETVYHTPSNAFTADFMGHVNILQLSHLSPATAFYRKLMQAHAFSGKSHLLLPPNEILLTDASTAADITNTIFATVSSRELLGNVVRYRLSLGETVLYADCLYRVSLSLYELGQTVAIDFSPNGIHLF</sequence>
<evidence type="ECO:0000256" key="1">
    <source>
        <dbReference type="ARBA" id="ARBA00022448"/>
    </source>
</evidence>
<keyword evidence="2" id="KW-0547">Nucleotide-binding</keyword>
<organism evidence="5 6">
    <name type="scientific">Fusibacter paucivorans</name>
    <dbReference type="NCBI Taxonomy" id="76009"/>
    <lineage>
        <taxon>Bacteria</taxon>
        <taxon>Bacillati</taxon>
        <taxon>Bacillota</taxon>
        <taxon>Clostridia</taxon>
        <taxon>Eubacteriales</taxon>
        <taxon>Eubacteriales Family XII. Incertae Sedis</taxon>
        <taxon>Fusibacter</taxon>
    </lineage>
</organism>
<evidence type="ECO:0000256" key="3">
    <source>
        <dbReference type="ARBA" id="ARBA00022840"/>
    </source>
</evidence>
<dbReference type="InterPro" id="IPR050093">
    <property type="entry name" value="ABC_SmlMolc_Importer"/>
</dbReference>
<comment type="caution">
    <text evidence="5">The sequence shown here is derived from an EMBL/GenBank/DDBJ whole genome shotgun (WGS) entry which is preliminary data.</text>
</comment>
<dbReference type="InterPro" id="IPR003593">
    <property type="entry name" value="AAA+_ATPase"/>
</dbReference>
<dbReference type="PROSITE" id="PS50893">
    <property type="entry name" value="ABC_TRANSPORTER_2"/>
    <property type="match status" value="1"/>
</dbReference>
<dbReference type="SMART" id="SM00382">
    <property type="entry name" value="AAA"/>
    <property type="match status" value="1"/>
</dbReference>
<name>A0ABS5PJS9_9FIRM</name>
<evidence type="ECO:0000256" key="2">
    <source>
        <dbReference type="ARBA" id="ARBA00022741"/>
    </source>
</evidence>
<evidence type="ECO:0000313" key="5">
    <source>
        <dbReference type="EMBL" id="MBS7525243.1"/>
    </source>
</evidence>
<feature type="domain" description="ABC transporter" evidence="4">
    <location>
        <begin position="3"/>
        <end position="233"/>
    </location>
</feature>
<evidence type="ECO:0000259" key="4">
    <source>
        <dbReference type="PROSITE" id="PS50893"/>
    </source>
</evidence>
<keyword evidence="6" id="KW-1185">Reference proteome</keyword>
<proteinExistence type="predicted"/>
<accession>A0ABS5PJS9</accession>
<dbReference type="Gene3D" id="3.40.50.300">
    <property type="entry name" value="P-loop containing nucleotide triphosphate hydrolases"/>
    <property type="match status" value="1"/>
</dbReference>
<keyword evidence="3 5" id="KW-0067">ATP-binding</keyword>
<reference evidence="5 6" key="1">
    <citation type="submission" date="2021-05" db="EMBL/GenBank/DDBJ databases">
        <title>Fusibacter ferrireducens sp. nov., an anaerobic, sulfur- and Fe-reducing bacterium isolated from the mangrove sediment.</title>
        <authorList>
            <person name="Qiu D."/>
        </authorList>
    </citation>
    <scope>NUCLEOTIDE SEQUENCE [LARGE SCALE GENOMIC DNA]</scope>
    <source>
        <strain evidence="5 6">DSM 12116</strain>
    </source>
</reference>
<dbReference type="Proteomes" id="UP000746471">
    <property type="component" value="Unassembled WGS sequence"/>
</dbReference>
<dbReference type="InterPro" id="IPR017871">
    <property type="entry name" value="ABC_transporter-like_CS"/>
</dbReference>
<protein>
    <submittedName>
        <fullName evidence="5">ABC transporter ATP-binding protein</fullName>
    </submittedName>
</protein>
<evidence type="ECO:0000313" key="6">
    <source>
        <dbReference type="Proteomes" id="UP000746471"/>
    </source>
</evidence>
<dbReference type="PANTHER" id="PTHR42781:SF4">
    <property type="entry name" value="SPERMIDINE_PUTRESCINE IMPORT ATP-BINDING PROTEIN POTA"/>
    <property type="match status" value="1"/>
</dbReference>
<dbReference type="Pfam" id="PF00005">
    <property type="entry name" value="ABC_tran"/>
    <property type="match status" value="1"/>
</dbReference>
<dbReference type="SUPFAM" id="SSF52540">
    <property type="entry name" value="P-loop containing nucleoside triphosphate hydrolases"/>
    <property type="match status" value="1"/>
</dbReference>
<dbReference type="InterPro" id="IPR027417">
    <property type="entry name" value="P-loop_NTPase"/>
</dbReference>
<dbReference type="PROSITE" id="PS00211">
    <property type="entry name" value="ABC_TRANSPORTER_1"/>
    <property type="match status" value="1"/>
</dbReference>
<dbReference type="RefSeq" id="WP_213235026.1">
    <property type="nucleotide sequence ID" value="NZ_JAHBCL010000001.1"/>
</dbReference>
<dbReference type="SUPFAM" id="SSF50331">
    <property type="entry name" value="MOP-like"/>
    <property type="match status" value="1"/>
</dbReference>
<dbReference type="EMBL" id="JAHBCL010000001">
    <property type="protein sequence ID" value="MBS7525243.1"/>
    <property type="molecule type" value="Genomic_DNA"/>
</dbReference>